<dbReference type="PANTHER" id="PTHR47738">
    <property type="entry name" value="PTS SYSTEM FRUCTOSE-LIKE EIIA COMPONENT-RELATED"/>
    <property type="match status" value="1"/>
</dbReference>
<dbReference type="AlphaFoldDB" id="A0A2N6SPH8"/>
<keyword evidence="3" id="KW-1185">Reference proteome</keyword>
<feature type="domain" description="PTS EIIA type-2" evidence="1">
    <location>
        <begin position="1"/>
        <end position="148"/>
    </location>
</feature>
<evidence type="ECO:0000313" key="3">
    <source>
        <dbReference type="Proteomes" id="UP000235682"/>
    </source>
</evidence>
<dbReference type="PANTHER" id="PTHR47738:SF3">
    <property type="entry name" value="PHOSPHOTRANSFERASE SYSTEM MANNITOL_FRUCTOSE-SPECIFIC IIA DOMAIN CONTAINING PROTEIN"/>
    <property type="match status" value="1"/>
</dbReference>
<name>A0A2N6SPH8_9LACT</name>
<reference evidence="2 3" key="1">
    <citation type="submission" date="2017-09" db="EMBL/GenBank/DDBJ databases">
        <title>Bacterial strain isolated from the female urinary microbiota.</title>
        <authorList>
            <person name="Thomas-White K."/>
            <person name="Kumar N."/>
            <person name="Forster S."/>
            <person name="Putonti C."/>
            <person name="Lawley T."/>
            <person name="Wolfe A.J."/>
        </authorList>
    </citation>
    <scope>NUCLEOTIDE SEQUENCE [LARGE SCALE GENOMIC DNA]</scope>
    <source>
        <strain evidence="2 3">UMB0852</strain>
    </source>
</reference>
<protein>
    <submittedName>
        <fullName evidence="2">PTS sugar transporter subunit IIA</fullName>
    </submittedName>
</protein>
<dbReference type="Pfam" id="PF00359">
    <property type="entry name" value="PTS_EIIA_2"/>
    <property type="match status" value="1"/>
</dbReference>
<gene>
    <name evidence="2" type="ORF">CJ205_01315</name>
</gene>
<dbReference type="InterPro" id="IPR016152">
    <property type="entry name" value="PTrfase/Anion_transptr"/>
</dbReference>
<keyword evidence="2" id="KW-0762">Sugar transport</keyword>
<comment type="caution">
    <text evidence="2">The sequence shown here is derived from an EMBL/GenBank/DDBJ whole genome shotgun (WGS) entry which is preliminary data.</text>
</comment>
<dbReference type="InterPro" id="IPR051541">
    <property type="entry name" value="PTS_SugarTrans_NitroReg"/>
</dbReference>
<evidence type="ECO:0000313" key="2">
    <source>
        <dbReference type="EMBL" id="PMC58971.1"/>
    </source>
</evidence>
<keyword evidence="2" id="KW-0813">Transport</keyword>
<organism evidence="2 3">
    <name type="scientific">Dolosicoccus paucivorans</name>
    <dbReference type="NCBI Taxonomy" id="84521"/>
    <lineage>
        <taxon>Bacteria</taxon>
        <taxon>Bacillati</taxon>
        <taxon>Bacillota</taxon>
        <taxon>Bacilli</taxon>
        <taxon>Lactobacillales</taxon>
        <taxon>Aerococcaceae</taxon>
        <taxon>Dolosicoccus</taxon>
    </lineage>
</organism>
<dbReference type="CDD" id="cd00211">
    <property type="entry name" value="PTS_IIA_fru"/>
    <property type="match status" value="1"/>
</dbReference>
<dbReference type="InterPro" id="IPR002178">
    <property type="entry name" value="PTS_EIIA_type-2_dom"/>
</dbReference>
<dbReference type="SUPFAM" id="SSF55804">
    <property type="entry name" value="Phoshotransferase/anion transport protein"/>
    <property type="match status" value="1"/>
</dbReference>
<dbReference type="Proteomes" id="UP000235682">
    <property type="component" value="Unassembled WGS sequence"/>
</dbReference>
<evidence type="ECO:0000259" key="1">
    <source>
        <dbReference type="PROSITE" id="PS51094"/>
    </source>
</evidence>
<proteinExistence type="predicted"/>
<dbReference type="PROSITE" id="PS51094">
    <property type="entry name" value="PTS_EIIA_TYPE_2"/>
    <property type="match status" value="1"/>
</dbReference>
<dbReference type="EMBL" id="PNHE01000003">
    <property type="protein sequence ID" value="PMC58971.1"/>
    <property type="molecule type" value="Genomic_DNA"/>
</dbReference>
<accession>A0A2N6SPH8</accession>
<sequence>MYLNKNLGILHIETDNRNEIIERMVTILEENEFVHPSYRKAILEREEEYPTGLEINGIGFAIPHTDSIHVNKSQICYVTAERPIKFKNMADPSSLVDVQLIFMLAMKEAHEQLEMLQNLMDLFQDKEKVEYLLSLEDKEKFKETLVALGVN</sequence>
<dbReference type="RefSeq" id="WP_102233283.1">
    <property type="nucleotide sequence ID" value="NZ_PNHE01000003.1"/>
</dbReference>
<dbReference type="Gene3D" id="3.40.930.10">
    <property type="entry name" value="Mannitol-specific EII, Chain A"/>
    <property type="match status" value="1"/>
</dbReference>